<organism evidence="4 5">
    <name type="scientific">Pleurodeles waltl</name>
    <name type="common">Iberian ribbed newt</name>
    <dbReference type="NCBI Taxonomy" id="8319"/>
    <lineage>
        <taxon>Eukaryota</taxon>
        <taxon>Metazoa</taxon>
        <taxon>Chordata</taxon>
        <taxon>Craniata</taxon>
        <taxon>Vertebrata</taxon>
        <taxon>Euteleostomi</taxon>
        <taxon>Amphibia</taxon>
        <taxon>Batrachia</taxon>
        <taxon>Caudata</taxon>
        <taxon>Salamandroidea</taxon>
        <taxon>Salamandridae</taxon>
        <taxon>Pleurodelinae</taxon>
        <taxon>Pleurodeles</taxon>
    </lineage>
</organism>
<evidence type="ECO:0000256" key="3">
    <source>
        <dbReference type="SAM" id="MobiDB-lite"/>
    </source>
</evidence>
<feature type="compositionally biased region" description="Basic and acidic residues" evidence="3">
    <location>
        <begin position="75"/>
        <end position="84"/>
    </location>
</feature>
<feature type="compositionally biased region" description="Polar residues" evidence="3">
    <location>
        <begin position="207"/>
        <end position="217"/>
    </location>
</feature>
<evidence type="ECO:0000256" key="2">
    <source>
        <dbReference type="ARBA" id="ARBA00023054"/>
    </source>
</evidence>
<keyword evidence="2" id="KW-0175">Coiled coil</keyword>
<keyword evidence="5" id="KW-1185">Reference proteome</keyword>
<feature type="compositionally biased region" description="Polar residues" evidence="3">
    <location>
        <begin position="479"/>
        <end position="488"/>
    </location>
</feature>
<gene>
    <name evidence="4" type="ORF">NDU88_006078</name>
</gene>
<feature type="region of interest" description="Disordered" evidence="3">
    <location>
        <begin position="195"/>
        <end position="217"/>
    </location>
</feature>
<comment type="caution">
    <text evidence="4">The sequence shown here is derived from an EMBL/GenBank/DDBJ whole genome shotgun (WGS) entry which is preliminary data.</text>
</comment>
<dbReference type="Pfam" id="PF15268">
    <property type="entry name" value="Dapper"/>
    <property type="match status" value="1"/>
</dbReference>
<proteinExistence type="inferred from homology"/>
<sequence length="756" mass="82603">MSRKAAPPSLWTGTDRIRVGQRLRASLAGLLELEVLREKHAEGVRGALAGLLGGTPDDEDRWGVLKDVPGGSTKQADDHQKEPPSQEWKPTTQKPPEPGGGQIDQQEVSKLKCSLSEDTLEGKEKHHCSVETLDTDCVTKQPADDTMNAAFGFSTGRIAESSLGSRLRLGSSSVFTDHLMLGKRLTVTAEPGTTLEDPREVMDTDSRPSSGFYETSEMDSCSLSTSCTSMYSEGPQGSCWSVDSLCHLPAFSEGKSARPHSTDEAAVRLMDLRMQRLMMSNHPTRDQQRDSRRPVSTGDLDFSPLQALGALLAPGLSSLPYKCDLISRNTNEVYHYPSPLHAVALQSPLFTTSPSHEDLSATVACSPESQELLSSSQRPCSEELLRCRIDRYISKLVLQHRCRSVACGLALSRSEPGSLASHQKSLSMSSVYSSPPVVVQLRRSGSRIRRRISTCTHMRSADASAGVRDSQRSRDSVISVDTGSSTVDLPQGGPYNDGQQRNAEHASTLDPDHLTPLIPPTCRLVLVPQRSVPSTDDLYKGRHASRELVKAAVPSSERSWLSPKEVFRRLSLRKKRNSARCASEMNVSAAAISFPKHEALCRCGSRLSLTADNWKVYASARHQWTSVLEISASQDCDSPSRLRNEFCQGPAVWAVSSDCHNGTGQVVPQPSMKVRYHLCSITGLSDVDACSDCSLNSDWSIQQHVCNGTPCHASNPIDGTGPCSARSKLHRARSFKELKKMMSRSMKPFHPRGSAR</sequence>
<dbReference type="GO" id="GO:0005737">
    <property type="term" value="C:cytoplasm"/>
    <property type="evidence" value="ECO:0007669"/>
    <property type="project" value="TreeGrafter"/>
</dbReference>
<protein>
    <submittedName>
        <fullName evidence="4">Uncharacterized protein</fullName>
    </submittedName>
</protein>
<name>A0AAV7N2E3_PLEWA</name>
<dbReference type="AlphaFoldDB" id="A0AAV7N2E3"/>
<dbReference type="PANTHER" id="PTHR15919:SF13">
    <property type="entry name" value="DAPPER HOMOLOG 2"/>
    <property type="match status" value="1"/>
</dbReference>
<accession>A0AAV7N2E3</accession>
<dbReference type="InterPro" id="IPR024843">
    <property type="entry name" value="Dapper"/>
</dbReference>
<reference evidence="4" key="1">
    <citation type="journal article" date="2022" name="bioRxiv">
        <title>Sequencing and chromosome-scale assembly of the giantPleurodeles waltlgenome.</title>
        <authorList>
            <person name="Brown T."/>
            <person name="Elewa A."/>
            <person name="Iarovenko S."/>
            <person name="Subramanian E."/>
            <person name="Araus A.J."/>
            <person name="Petzold A."/>
            <person name="Susuki M."/>
            <person name="Suzuki K.-i.T."/>
            <person name="Hayashi T."/>
            <person name="Toyoda A."/>
            <person name="Oliveira C."/>
            <person name="Osipova E."/>
            <person name="Leigh N.D."/>
            <person name="Simon A."/>
            <person name="Yun M.H."/>
        </authorList>
    </citation>
    <scope>NUCLEOTIDE SEQUENCE</scope>
    <source>
        <strain evidence="4">20211129_DDA</strain>
        <tissue evidence="4">Liver</tissue>
    </source>
</reference>
<evidence type="ECO:0000256" key="1">
    <source>
        <dbReference type="ARBA" id="ARBA00010807"/>
    </source>
</evidence>
<dbReference type="EMBL" id="JANPWB010000013">
    <property type="protein sequence ID" value="KAJ1108707.1"/>
    <property type="molecule type" value="Genomic_DNA"/>
</dbReference>
<feature type="region of interest" description="Disordered" evidence="3">
    <location>
        <begin position="50"/>
        <end position="106"/>
    </location>
</feature>
<dbReference type="GO" id="GO:1900108">
    <property type="term" value="P:negative regulation of nodal signaling pathway"/>
    <property type="evidence" value="ECO:0007669"/>
    <property type="project" value="TreeGrafter"/>
</dbReference>
<evidence type="ECO:0000313" key="5">
    <source>
        <dbReference type="Proteomes" id="UP001066276"/>
    </source>
</evidence>
<dbReference type="Proteomes" id="UP001066276">
    <property type="component" value="Chromosome 9"/>
</dbReference>
<dbReference type="PANTHER" id="PTHR15919">
    <property type="entry name" value="DAPPER-RELATED"/>
    <property type="match status" value="1"/>
</dbReference>
<feature type="compositionally biased region" description="Basic and acidic residues" evidence="3">
    <location>
        <begin position="196"/>
        <end position="206"/>
    </location>
</feature>
<evidence type="ECO:0000313" key="4">
    <source>
        <dbReference type="EMBL" id="KAJ1108707.1"/>
    </source>
</evidence>
<comment type="similarity">
    <text evidence="1">Belongs to the dapper family.</text>
</comment>
<feature type="region of interest" description="Disordered" evidence="3">
    <location>
        <begin position="459"/>
        <end position="513"/>
    </location>
</feature>